<evidence type="ECO:0000313" key="1">
    <source>
        <dbReference type="EMBL" id="ECB7107604.1"/>
    </source>
</evidence>
<organism evidence="1">
    <name type="scientific">Salmonella newport</name>
    <dbReference type="NCBI Taxonomy" id="108619"/>
    <lineage>
        <taxon>Bacteria</taxon>
        <taxon>Pseudomonadati</taxon>
        <taxon>Pseudomonadota</taxon>
        <taxon>Gammaproteobacteria</taxon>
        <taxon>Enterobacterales</taxon>
        <taxon>Enterobacteriaceae</taxon>
        <taxon>Salmonella</taxon>
    </lineage>
</organism>
<name>A0A5Y0S2D5_SALNE</name>
<dbReference type="AlphaFoldDB" id="A0A5Y0S2D5"/>
<reference evidence="1" key="1">
    <citation type="submission" date="2019-03" db="EMBL/GenBank/DDBJ databases">
        <authorList>
            <person name="Ashton P.M."/>
            <person name="Dallman T."/>
            <person name="Nair S."/>
            <person name="De Pinna E."/>
            <person name="Peters T."/>
            <person name="Grant K."/>
        </authorList>
    </citation>
    <scope>NUCLEOTIDE SEQUENCE [LARGE SCALE GENOMIC DNA]</scope>
    <source>
        <strain evidence="1">271153</strain>
    </source>
</reference>
<sequence length="72" mass="7668">MLTGAQNTLLLAETAPDIHADFLCPSIENSMVGRAANTIPAREICPPTSSGFERPTTLSKGVNSKYLLGHKL</sequence>
<dbReference type="EMBL" id="AAHYLK010000017">
    <property type="protein sequence ID" value="ECB7107604.1"/>
    <property type="molecule type" value="Genomic_DNA"/>
</dbReference>
<accession>A0A5Y0S2D5</accession>
<proteinExistence type="predicted"/>
<gene>
    <name evidence="1" type="ORF">E1A34_16240</name>
</gene>
<dbReference type="Proteomes" id="UP000839827">
    <property type="component" value="Unassembled WGS sequence"/>
</dbReference>
<protein>
    <submittedName>
        <fullName evidence="1">Uncharacterized protein</fullName>
    </submittedName>
</protein>
<comment type="caution">
    <text evidence="1">The sequence shown here is derived from an EMBL/GenBank/DDBJ whole genome shotgun (WGS) entry which is preliminary data.</text>
</comment>